<evidence type="ECO:0000313" key="1">
    <source>
        <dbReference type="Ensembl" id="ENSSORP00005044629.1"/>
    </source>
</evidence>
<dbReference type="GO" id="GO:0003720">
    <property type="term" value="F:telomerase activity"/>
    <property type="evidence" value="ECO:0007669"/>
    <property type="project" value="TreeGrafter"/>
</dbReference>
<dbReference type="AlphaFoldDB" id="A0A673BU00"/>
<dbReference type="GO" id="GO:0003691">
    <property type="term" value="F:double-stranded telomeric DNA binding"/>
    <property type="evidence" value="ECO:0007669"/>
    <property type="project" value="TreeGrafter"/>
</dbReference>
<name>A0A673BU00_9TELE</name>
<dbReference type="Proteomes" id="UP000472271">
    <property type="component" value="Chromosome 3"/>
</dbReference>
<dbReference type="InterPro" id="IPR030657">
    <property type="entry name" value="TERF2"/>
</dbReference>
<dbReference type="PANTHER" id="PTHR46833">
    <property type="entry name" value="TELOMERIC REPEAT-BINDING FACTOR 2 TERF2"/>
    <property type="match status" value="1"/>
</dbReference>
<accession>A0A673BU00</accession>
<protein>
    <submittedName>
        <fullName evidence="1">Uncharacterized protein</fullName>
    </submittedName>
</protein>
<sequence length="99" mass="11594">MASKETINNPRTHVESVVNRWLVDYYLSLAIEFFKNEQYSDFCAVRDVLQHVLVRPVEHSDTMQTKIVVLHFLSMINQGDRLGEHVYNTAFTVSLYVFK</sequence>
<dbReference type="GO" id="GO:0032208">
    <property type="term" value="P:negative regulation of telomere maintenance via recombination"/>
    <property type="evidence" value="ECO:0007669"/>
    <property type="project" value="TreeGrafter"/>
</dbReference>
<dbReference type="GO" id="GO:0031627">
    <property type="term" value="P:telomeric loop formation"/>
    <property type="evidence" value="ECO:0007669"/>
    <property type="project" value="TreeGrafter"/>
</dbReference>
<dbReference type="GO" id="GO:0061820">
    <property type="term" value="P:telomeric D-loop disassembly"/>
    <property type="evidence" value="ECO:0007669"/>
    <property type="project" value="TreeGrafter"/>
</dbReference>
<dbReference type="GO" id="GO:0031848">
    <property type="term" value="P:protection from non-homologous end joining at telomere"/>
    <property type="evidence" value="ECO:0007669"/>
    <property type="project" value="InterPro"/>
</dbReference>
<evidence type="ECO:0000313" key="2">
    <source>
        <dbReference type="Proteomes" id="UP000472271"/>
    </source>
</evidence>
<dbReference type="GO" id="GO:0032210">
    <property type="term" value="P:regulation of telomere maintenance via telomerase"/>
    <property type="evidence" value="ECO:0007669"/>
    <property type="project" value="TreeGrafter"/>
</dbReference>
<dbReference type="Ensembl" id="ENSSORT00005045753.1">
    <property type="protein sequence ID" value="ENSSORP00005044629.1"/>
    <property type="gene ID" value="ENSSORG00005020542.1"/>
</dbReference>
<keyword evidence="2" id="KW-1185">Reference proteome</keyword>
<reference evidence="1" key="3">
    <citation type="submission" date="2025-09" db="UniProtKB">
        <authorList>
            <consortium name="Ensembl"/>
        </authorList>
    </citation>
    <scope>IDENTIFICATION</scope>
</reference>
<dbReference type="GO" id="GO:0098505">
    <property type="term" value="F:G-rich strand telomeric DNA binding"/>
    <property type="evidence" value="ECO:0007669"/>
    <property type="project" value="TreeGrafter"/>
</dbReference>
<organism evidence="1 2">
    <name type="scientific">Sphaeramia orbicularis</name>
    <name type="common">orbiculate cardinalfish</name>
    <dbReference type="NCBI Taxonomy" id="375764"/>
    <lineage>
        <taxon>Eukaryota</taxon>
        <taxon>Metazoa</taxon>
        <taxon>Chordata</taxon>
        <taxon>Craniata</taxon>
        <taxon>Vertebrata</taxon>
        <taxon>Euteleostomi</taxon>
        <taxon>Actinopterygii</taxon>
        <taxon>Neopterygii</taxon>
        <taxon>Teleostei</taxon>
        <taxon>Neoteleostei</taxon>
        <taxon>Acanthomorphata</taxon>
        <taxon>Gobiaria</taxon>
        <taxon>Kurtiformes</taxon>
        <taxon>Apogonoidei</taxon>
        <taxon>Apogonidae</taxon>
        <taxon>Apogoninae</taxon>
        <taxon>Sphaeramia</taxon>
    </lineage>
</organism>
<proteinExistence type="predicted"/>
<dbReference type="Gene3D" id="1.25.40.210">
    <property type="entry name" value="Telomere repeat-binding factor, dimerisation domain"/>
    <property type="match status" value="1"/>
</dbReference>
<reference evidence="1" key="2">
    <citation type="submission" date="2025-08" db="UniProtKB">
        <authorList>
            <consortium name="Ensembl"/>
        </authorList>
    </citation>
    <scope>IDENTIFICATION</scope>
</reference>
<reference evidence="1" key="1">
    <citation type="submission" date="2019-06" db="EMBL/GenBank/DDBJ databases">
        <authorList>
            <consortium name="Wellcome Sanger Institute Data Sharing"/>
        </authorList>
    </citation>
    <scope>NUCLEOTIDE SEQUENCE [LARGE SCALE GENOMIC DNA]</scope>
</reference>
<dbReference type="InParanoid" id="A0A673BU00"/>
<dbReference type="GO" id="GO:0070198">
    <property type="term" value="P:protein localization to chromosome, telomeric region"/>
    <property type="evidence" value="ECO:0007669"/>
    <property type="project" value="TreeGrafter"/>
</dbReference>
<dbReference type="GO" id="GO:0070187">
    <property type="term" value="C:shelterin complex"/>
    <property type="evidence" value="ECO:0007669"/>
    <property type="project" value="TreeGrafter"/>
</dbReference>
<dbReference type="GO" id="GO:1905839">
    <property type="term" value="P:negative regulation of telomeric D-loop disassembly"/>
    <property type="evidence" value="ECO:0007669"/>
    <property type="project" value="TreeGrafter"/>
</dbReference>
<dbReference type="SUPFAM" id="SSF63600">
    <property type="entry name" value="Telomeric repeat binding factor (TRF) dimerisation domain"/>
    <property type="match status" value="1"/>
</dbReference>
<dbReference type="PANTHER" id="PTHR46833:SF1">
    <property type="entry name" value="TELOMERIC REPEAT-BINDING FACTOR 2"/>
    <property type="match status" value="1"/>
</dbReference>
<dbReference type="InterPro" id="IPR036507">
    <property type="entry name" value="Telomere_rpt-bd_fac_dimer_sf"/>
</dbReference>